<accession>A0A1W1XIR3</accession>
<dbReference type="Proteomes" id="UP000192783">
    <property type="component" value="Unassembled WGS sequence"/>
</dbReference>
<gene>
    <name evidence="1" type="ORF">SAMN02746041_01812</name>
</gene>
<dbReference type="InterPro" id="IPR029069">
    <property type="entry name" value="HotDog_dom_sf"/>
</dbReference>
<proteinExistence type="predicted"/>
<dbReference type="STRING" id="1121390.SAMN02746041_01812"/>
<dbReference type="AlphaFoldDB" id="A0A1W1XIR3"/>
<keyword evidence="2" id="KW-1185">Reference proteome</keyword>
<reference evidence="1 2" key="1">
    <citation type="submission" date="2017-04" db="EMBL/GenBank/DDBJ databases">
        <authorList>
            <person name="Afonso C.L."/>
            <person name="Miller P.J."/>
            <person name="Scott M.A."/>
            <person name="Spackman E."/>
            <person name="Goraichik I."/>
            <person name="Dimitrov K.M."/>
            <person name="Suarez D.L."/>
            <person name="Swayne D.E."/>
        </authorList>
    </citation>
    <scope>NUCLEOTIDE SEQUENCE [LARGE SCALE GENOMIC DNA]</scope>
    <source>
        <strain evidence="1 2">DSM 13146</strain>
    </source>
</reference>
<organism evidence="1 2">
    <name type="scientific">Desulfacinum hydrothermale DSM 13146</name>
    <dbReference type="NCBI Taxonomy" id="1121390"/>
    <lineage>
        <taxon>Bacteria</taxon>
        <taxon>Pseudomonadati</taxon>
        <taxon>Thermodesulfobacteriota</taxon>
        <taxon>Syntrophobacteria</taxon>
        <taxon>Syntrophobacterales</taxon>
        <taxon>Syntrophobacteraceae</taxon>
        <taxon>Desulfacinum</taxon>
    </lineage>
</organism>
<name>A0A1W1XIR3_9BACT</name>
<sequence length="183" mass="20845">MTTGGAARVGWLDGSRPCTVRGSVTTPNFQGEGGAMNHRSFRWLLNMYPPYLGAGVRVRRVSEDYRDIVVEMPLTFWNRNYVGTHFGGSLYAMVDPFYMLMLIKNLGPDYIVWDKAASIEFVKPGRGTVRAHFHLDEEILQEIRQKVAERGKYLPTFTVEVVDASEQVVARIEKVLYIRKKTP</sequence>
<dbReference type="Gene3D" id="3.10.129.10">
    <property type="entry name" value="Hotdog Thioesterase"/>
    <property type="match status" value="1"/>
</dbReference>
<dbReference type="Pfam" id="PF14539">
    <property type="entry name" value="DUF4442"/>
    <property type="match status" value="1"/>
</dbReference>
<protein>
    <submittedName>
        <fullName evidence="1">Acyl-coenzyme A thioesterase PaaI, contains HGG motif</fullName>
    </submittedName>
</protein>
<evidence type="ECO:0000313" key="1">
    <source>
        <dbReference type="EMBL" id="SMC23712.1"/>
    </source>
</evidence>
<dbReference type="InterPro" id="IPR027961">
    <property type="entry name" value="DUF4442"/>
</dbReference>
<evidence type="ECO:0000313" key="2">
    <source>
        <dbReference type="Proteomes" id="UP000192783"/>
    </source>
</evidence>
<dbReference type="SUPFAM" id="SSF54637">
    <property type="entry name" value="Thioesterase/thiol ester dehydrase-isomerase"/>
    <property type="match status" value="1"/>
</dbReference>
<dbReference type="EMBL" id="FWXF01000008">
    <property type="protein sequence ID" value="SMC23712.1"/>
    <property type="molecule type" value="Genomic_DNA"/>
</dbReference>